<dbReference type="EMBL" id="CAJNOQ010013522">
    <property type="protein sequence ID" value="CAF1323324.1"/>
    <property type="molecule type" value="Genomic_DNA"/>
</dbReference>
<dbReference type="Proteomes" id="UP000681722">
    <property type="component" value="Unassembled WGS sequence"/>
</dbReference>
<comment type="caution">
    <text evidence="2">The sequence shown here is derived from an EMBL/GenBank/DDBJ whole genome shotgun (WGS) entry which is preliminary data.</text>
</comment>
<name>A0A815FS70_9BILA</name>
<sequence length="251" mass="28747">MIYLITEKSLDQRSKQTKIGNIIQATNCVRSATGVFKAPSSLIDPSALFAKLYDLDQPHEAFPDLVYREQAVVEKLCHLGLMKMYLPLPYVEERANAIEKMNENEYEKVCERPGLTNDNVVEKVKKLMSKEYIFIDGQFYSVDDVAQVVKHPCTPFYRLKTLKEKYRDDPLSKIDLNYATRMILELSAIMNEKIFDKNEEVYLLDSTGILTSAVHLCFKVENEQNIFGNDIPTLHKGIPTDIAQILGVKIF</sequence>
<protein>
    <submittedName>
        <fullName evidence="2">Uncharacterized protein</fullName>
    </submittedName>
</protein>
<accession>A0A815FS70</accession>
<evidence type="ECO:0000313" key="1">
    <source>
        <dbReference type="EMBL" id="CAF1144731.1"/>
    </source>
</evidence>
<dbReference type="Proteomes" id="UP000677228">
    <property type="component" value="Unassembled WGS sequence"/>
</dbReference>
<gene>
    <name evidence="2" type="ORF">GPM918_LOCUS29581</name>
    <name evidence="1" type="ORF">OVA965_LOCUS21303</name>
    <name evidence="4" type="ORF">SRO942_LOCUS30171</name>
    <name evidence="3" type="ORF">TMI583_LOCUS21930</name>
</gene>
<evidence type="ECO:0000313" key="4">
    <source>
        <dbReference type="EMBL" id="CAF4171254.1"/>
    </source>
</evidence>
<evidence type="ECO:0000313" key="3">
    <source>
        <dbReference type="EMBL" id="CAF3945000.1"/>
    </source>
</evidence>
<organism evidence="2 5">
    <name type="scientific">Didymodactylos carnosus</name>
    <dbReference type="NCBI Taxonomy" id="1234261"/>
    <lineage>
        <taxon>Eukaryota</taxon>
        <taxon>Metazoa</taxon>
        <taxon>Spiralia</taxon>
        <taxon>Gnathifera</taxon>
        <taxon>Rotifera</taxon>
        <taxon>Eurotatoria</taxon>
        <taxon>Bdelloidea</taxon>
        <taxon>Philodinida</taxon>
        <taxon>Philodinidae</taxon>
        <taxon>Didymodactylos</taxon>
    </lineage>
</organism>
<dbReference type="Proteomes" id="UP000663829">
    <property type="component" value="Unassembled WGS sequence"/>
</dbReference>
<keyword evidence="5" id="KW-1185">Reference proteome</keyword>
<dbReference type="PANTHER" id="PTHR46919:SF4">
    <property type="entry name" value="SACSIN ISOFORM X1"/>
    <property type="match status" value="1"/>
</dbReference>
<evidence type="ECO:0000313" key="2">
    <source>
        <dbReference type="EMBL" id="CAF1323324.1"/>
    </source>
</evidence>
<dbReference type="PANTHER" id="PTHR46919">
    <property type="entry name" value="ZINC FINGER, C3HC4 TYPE (RING FINGER) FAMILY PROTEIN"/>
    <property type="match status" value="1"/>
</dbReference>
<proteinExistence type="predicted"/>
<dbReference type="EMBL" id="CAJOBC010048984">
    <property type="protein sequence ID" value="CAF4171254.1"/>
    <property type="molecule type" value="Genomic_DNA"/>
</dbReference>
<dbReference type="OrthoDB" id="1262810at2759"/>
<evidence type="ECO:0000313" key="5">
    <source>
        <dbReference type="Proteomes" id="UP000663829"/>
    </source>
</evidence>
<dbReference type="EMBL" id="CAJNOK010011638">
    <property type="protein sequence ID" value="CAF1144731.1"/>
    <property type="molecule type" value="Genomic_DNA"/>
</dbReference>
<dbReference type="AlphaFoldDB" id="A0A815FS70"/>
<dbReference type="Proteomes" id="UP000682733">
    <property type="component" value="Unassembled WGS sequence"/>
</dbReference>
<reference evidence="2" key="1">
    <citation type="submission" date="2021-02" db="EMBL/GenBank/DDBJ databases">
        <authorList>
            <person name="Nowell W R."/>
        </authorList>
    </citation>
    <scope>NUCLEOTIDE SEQUENCE</scope>
</reference>
<dbReference type="EMBL" id="CAJOBA010028293">
    <property type="protein sequence ID" value="CAF3945000.1"/>
    <property type="molecule type" value="Genomic_DNA"/>
</dbReference>